<accession>A0A077X182</accession>
<gene>
    <name evidence="2" type="ORF">LRAMOSA05762</name>
</gene>
<dbReference type="PANTHER" id="PTHR47417:SF1">
    <property type="entry name" value="SMR DOMAIN-CONTAINING PROTEIN YPL199C"/>
    <property type="match status" value="1"/>
</dbReference>
<dbReference type="OrthoDB" id="3231855at2759"/>
<feature type="domain" description="Smr" evidence="1">
    <location>
        <begin position="117"/>
        <end position="193"/>
    </location>
</feature>
<dbReference type="Pfam" id="PF08590">
    <property type="entry name" value="DUF1771"/>
    <property type="match status" value="1"/>
</dbReference>
<dbReference type="SMART" id="SM01162">
    <property type="entry name" value="DUF1771"/>
    <property type="match status" value="1"/>
</dbReference>
<evidence type="ECO:0000313" key="2">
    <source>
        <dbReference type="EMBL" id="CDS13586.1"/>
    </source>
</evidence>
<dbReference type="InterPro" id="IPR013899">
    <property type="entry name" value="DUF1771"/>
</dbReference>
<sequence>MGNSQSSIDKIESAVDKGLRIYKVFKEYQKEQGPIIDDVQDGPEDYHRLRALAGEEAQKRNQFYERSQAAYQAGDGAEAKELSVQGHKHDRAMKHYNQQAADLIFAEKNKGRSRYEIDLHGLFVKEAAEKVDEALKRCEREGQDHLVIIVGKGLHSPDHIAKLKPAITEMVQRYNVSCEPNRPNPGCLYVEFGKGTGDLSWLDRFTSKMDKVNDECMIM</sequence>
<dbReference type="EMBL" id="LK023379">
    <property type="protein sequence ID" value="CDS13586.1"/>
    <property type="molecule type" value="Genomic_DNA"/>
</dbReference>
<dbReference type="InterPro" id="IPR053020">
    <property type="entry name" value="Smr_domain_protein"/>
</dbReference>
<name>A0A077X182_9FUNG</name>
<dbReference type="Pfam" id="PF01713">
    <property type="entry name" value="Smr"/>
    <property type="match status" value="1"/>
</dbReference>
<dbReference type="SUPFAM" id="SSF160443">
    <property type="entry name" value="SMR domain-like"/>
    <property type="match status" value="1"/>
</dbReference>
<dbReference type="PROSITE" id="PS50828">
    <property type="entry name" value="SMR"/>
    <property type="match status" value="1"/>
</dbReference>
<dbReference type="PANTHER" id="PTHR47417">
    <property type="entry name" value="SMR DOMAIN-CONTAINING PROTEIN YPL199C"/>
    <property type="match status" value="1"/>
</dbReference>
<dbReference type="InterPro" id="IPR002625">
    <property type="entry name" value="Smr_dom"/>
</dbReference>
<dbReference type="AlphaFoldDB" id="A0A077X182"/>
<dbReference type="Gene3D" id="3.30.1370.110">
    <property type="match status" value="1"/>
</dbReference>
<evidence type="ECO:0000259" key="1">
    <source>
        <dbReference type="PROSITE" id="PS50828"/>
    </source>
</evidence>
<proteinExistence type="predicted"/>
<dbReference type="SMART" id="SM00463">
    <property type="entry name" value="SMR"/>
    <property type="match status" value="1"/>
</dbReference>
<reference evidence="2" key="1">
    <citation type="journal article" date="2014" name="Genome Announc.">
        <title>De novo whole-genome sequence and genome annotation of Lichtheimia ramosa.</title>
        <authorList>
            <person name="Linde J."/>
            <person name="Schwartze V."/>
            <person name="Binder U."/>
            <person name="Lass-Florl C."/>
            <person name="Voigt K."/>
            <person name="Horn F."/>
        </authorList>
    </citation>
    <scope>NUCLEOTIDE SEQUENCE</scope>
    <source>
        <strain evidence="2">JMRC FSU:6197</strain>
    </source>
</reference>
<dbReference type="InterPro" id="IPR036063">
    <property type="entry name" value="Smr_dom_sf"/>
</dbReference>
<organism evidence="2">
    <name type="scientific">Lichtheimia ramosa</name>
    <dbReference type="NCBI Taxonomy" id="688394"/>
    <lineage>
        <taxon>Eukaryota</taxon>
        <taxon>Fungi</taxon>
        <taxon>Fungi incertae sedis</taxon>
        <taxon>Mucoromycota</taxon>
        <taxon>Mucoromycotina</taxon>
        <taxon>Mucoromycetes</taxon>
        <taxon>Mucorales</taxon>
        <taxon>Lichtheimiaceae</taxon>
        <taxon>Lichtheimia</taxon>
    </lineage>
</organism>
<protein>
    <recommendedName>
        <fullName evidence="1">Smr domain-containing protein</fullName>
    </recommendedName>
</protein>